<feature type="region of interest" description="Disordered" evidence="7">
    <location>
        <begin position="148"/>
        <end position="185"/>
    </location>
</feature>
<keyword evidence="2" id="KW-0813">Transport</keyword>
<dbReference type="OrthoDB" id="430309at2759"/>
<proteinExistence type="predicted"/>
<feature type="transmembrane region" description="Helical" evidence="8">
    <location>
        <begin position="98"/>
        <end position="116"/>
    </location>
</feature>
<dbReference type="GO" id="GO:0035435">
    <property type="term" value="P:phosphate ion transmembrane transport"/>
    <property type="evidence" value="ECO:0007669"/>
    <property type="project" value="TreeGrafter"/>
</dbReference>
<keyword evidence="9" id="KW-1185">Reference proteome</keyword>
<evidence type="ECO:0000256" key="8">
    <source>
        <dbReference type="SAM" id="Phobius"/>
    </source>
</evidence>
<keyword evidence="3" id="KW-0592">Phosphate transport</keyword>
<dbReference type="InterPro" id="IPR001204">
    <property type="entry name" value="Phos_transporter"/>
</dbReference>
<organism evidence="9 10">
    <name type="scientific">Cyclospora cayetanensis</name>
    <dbReference type="NCBI Taxonomy" id="88456"/>
    <lineage>
        <taxon>Eukaryota</taxon>
        <taxon>Sar</taxon>
        <taxon>Alveolata</taxon>
        <taxon>Apicomplexa</taxon>
        <taxon>Conoidasida</taxon>
        <taxon>Coccidia</taxon>
        <taxon>Eucoccidiorida</taxon>
        <taxon>Eimeriorina</taxon>
        <taxon>Eimeriidae</taxon>
        <taxon>Cyclospora</taxon>
    </lineage>
</organism>
<dbReference type="GO" id="GO:0016020">
    <property type="term" value="C:membrane"/>
    <property type="evidence" value="ECO:0007669"/>
    <property type="project" value="UniProtKB-SubCell"/>
</dbReference>
<reference evidence="10" key="1">
    <citation type="submission" date="2025-08" db="UniProtKB">
        <authorList>
            <consortium name="RefSeq"/>
        </authorList>
    </citation>
    <scope>IDENTIFICATION</scope>
</reference>
<feature type="transmembrane region" description="Helical" evidence="8">
    <location>
        <begin position="20"/>
        <end position="42"/>
    </location>
</feature>
<comment type="subcellular location">
    <subcellularLocation>
        <location evidence="1">Membrane</location>
        <topology evidence="1">Multi-pass membrane protein</topology>
    </subcellularLocation>
</comment>
<keyword evidence="6 8" id="KW-0472">Membrane</keyword>
<dbReference type="GeneID" id="113147188"/>
<protein>
    <submittedName>
        <fullName evidence="10">Sodium-dependent phosphate transporter 1-B-like</fullName>
    </submittedName>
</protein>
<dbReference type="GO" id="GO:0005315">
    <property type="term" value="F:phosphate transmembrane transporter activity"/>
    <property type="evidence" value="ECO:0007669"/>
    <property type="project" value="InterPro"/>
</dbReference>
<evidence type="ECO:0000256" key="5">
    <source>
        <dbReference type="ARBA" id="ARBA00022989"/>
    </source>
</evidence>
<dbReference type="AlphaFoldDB" id="A0A6P6RZ71"/>
<dbReference type="PANTHER" id="PTHR11101">
    <property type="entry name" value="PHOSPHATE TRANSPORTER"/>
    <property type="match status" value="1"/>
</dbReference>
<accession>A0A6P6RZ71</accession>
<sequence length="243" mass="25222">MALRPELLQGMSGAPQDFLWIVVVGGIVCFLTAFAIGANDVANTFSSSVGSKAIPLSTAIAMAAALETLGATLLGAAVTDSIRSKIIDFSAFEEHPSVLMLGMLCSLLGAGLWLYLANRFGLPVSTTHSIVGALLGFEQFGEKLTGTDSAWSGGKRGRGERGEKREEGRVGAGEKRGSLGEGRRGFPKTGGDFASVAFGEGGREGGGGVKAICSQRCMLLHAAAAFGMRFCLDVYGSLFGLLY</sequence>
<evidence type="ECO:0000313" key="9">
    <source>
        <dbReference type="Proteomes" id="UP000515125"/>
    </source>
</evidence>
<dbReference type="PANTHER" id="PTHR11101:SF80">
    <property type="entry name" value="PHOSPHATE TRANSPORTER"/>
    <property type="match status" value="1"/>
</dbReference>
<evidence type="ECO:0000256" key="6">
    <source>
        <dbReference type="ARBA" id="ARBA00023136"/>
    </source>
</evidence>
<evidence type="ECO:0000256" key="2">
    <source>
        <dbReference type="ARBA" id="ARBA00022448"/>
    </source>
</evidence>
<dbReference type="Pfam" id="PF01384">
    <property type="entry name" value="PHO4"/>
    <property type="match status" value="1"/>
</dbReference>
<keyword evidence="5 8" id="KW-1133">Transmembrane helix</keyword>
<feature type="transmembrane region" description="Helical" evidence="8">
    <location>
        <begin position="54"/>
        <end position="78"/>
    </location>
</feature>
<evidence type="ECO:0000256" key="1">
    <source>
        <dbReference type="ARBA" id="ARBA00004141"/>
    </source>
</evidence>
<evidence type="ECO:0000256" key="4">
    <source>
        <dbReference type="ARBA" id="ARBA00022692"/>
    </source>
</evidence>
<keyword evidence="4 8" id="KW-0812">Transmembrane</keyword>
<dbReference type="Proteomes" id="UP000515125">
    <property type="component" value="Unplaced"/>
</dbReference>
<evidence type="ECO:0000256" key="3">
    <source>
        <dbReference type="ARBA" id="ARBA00022592"/>
    </source>
</evidence>
<evidence type="ECO:0000313" key="10">
    <source>
        <dbReference type="RefSeq" id="XP_026192672.1"/>
    </source>
</evidence>
<evidence type="ECO:0000256" key="7">
    <source>
        <dbReference type="SAM" id="MobiDB-lite"/>
    </source>
</evidence>
<name>A0A6P6RZ71_9EIME</name>
<feature type="compositionally biased region" description="Basic and acidic residues" evidence="7">
    <location>
        <begin position="157"/>
        <end position="184"/>
    </location>
</feature>
<dbReference type="RefSeq" id="XP_026192672.1">
    <property type="nucleotide sequence ID" value="XM_026336887.1"/>
</dbReference>
<gene>
    <name evidence="10" type="primary">LOC113147188</name>
</gene>